<dbReference type="SUPFAM" id="SSF75005">
    <property type="entry name" value="Arabinanase/levansucrase/invertase"/>
    <property type="match status" value="1"/>
</dbReference>
<dbReference type="InterPro" id="IPR013320">
    <property type="entry name" value="ConA-like_dom_sf"/>
</dbReference>
<dbReference type="Gene3D" id="2.115.10.20">
    <property type="entry name" value="Glycosyl hydrolase domain, family 43"/>
    <property type="match status" value="1"/>
</dbReference>
<keyword evidence="2 4" id="KW-0378">Hydrolase</keyword>
<feature type="region of interest" description="Disordered" evidence="5">
    <location>
        <begin position="336"/>
        <end position="358"/>
    </location>
</feature>
<dbReference type="RefSeq" id="WP_377322177.1">
    <property type="nucleotide sequence ID" value="NZ_JBHSNF010000004.1"/>
</dbReference>
<dbReference type="Pfam" id="PF04616">
    <property type="entry name" value="Glyco_hydro_43"/>
    <property type="match status" value="1"/>
</dbReference>
<evidence type="ECO:0000313" key="7">
    <source>
        <dbReference type="EMBL" id="MFC5527509.1"/>
    </source>
</evidence>
<dbReference type="Pfam" id="PF17851">
    <property type="entry name" value="GH43_C2"/>
    <property type="match status" value="1"/>
</dbReference>
<gene>
    <name evidence="7" type="ORF">ACFPPA_17330</name>
</gene>
<evidence type="ECO:0000256" key="2">
    <source>
        <dbReference type="ARBA" id="ARBA00022801"/>
    </source>
</evidence>
<reference evidence="8" key="1">
    <citation type="journal article" date="2019" name="Int. J. Syst. Evol. Microbiol.">
        <title>The Global Catalogue of Microorganisms (GCM) 10K type strain sequencing project: providing services to taxonomists for standard genome sequencing and annotation.</title>
        <authorList>
            <consortium name="The Broad Institute Genomics Platform"/>
            <consortium name="The Broad Institute Genome Sequencing Center for Infectious Disease"/>
            <person name="Wu L."/>
            <person name="Ma J."/>
        </authorList>
    </citation>
    <scope>NUCLEOTIDE SEQUENCE [LARGE SCALE GENOMIC DNA]</scope>
    <source>
        <strain evidence="8">CGMCC 1.16619</strain>
    </source>
</reference>
<dbReference type="InterPro" id="IPR006710">
    <property type="entry name" value="Glyco_hydro_43"/>
</dbReference>
<evidence type="ECO:0000256" key="1">
    <source>
        <dbReference type="ARBA" id="ARBA00009865"/>
    </source>
</evidence>
<proteinExistence type="inferred from homology"/>
<dbReference type="InterPro" id="IPR023296">
    <property type="entry name" value="Glyco_hydro_beta-prop_sf"/>
</dbReference>
<dbReference type="InterPro" id="IPR006311">
    <property type="entry name" value="TAT_signal"/>
</dbReference>
<dbReference type="PROSITE" id="PS51318">
    <property type="entry name" value="TAT"/>
    <property type="match status" value="1"/>
</dbReference>
<evidence type="ECO:0000256" key="5">
    <source>
        <dbReference type="SAM" id="MobiDB-lite"/>
    </source>
</evidence>
<keyword evidence="8" id="KW-1185">Reference proteome</keyword>
<name>A0ABW0QTA7_9GAMM</name>
<evidence type="ECO:0000256" key="4">
    <source>
        <dbReference type="RuleBase" id="RU361187"/>
    </source>
</evidence>
<accession>A0ABW0QTA7</accession>
<feature type="domain" description="Beta-xylosidase C-terminal Concanavalin A-like" evidence="6">
    <location>
        <begin position="358"/>
        <end position="526"/>
    </location>
</feature>
<dbReference type="Gene3D" id="2.60.120.200">
    <property type="match status" value="1"/>
</dbReference>
<dbReference type="InterPro" id="IPR051795">
    <property type="entry name" value="Glycosyl_Hydrlase_43"/>
</dbReference>
<dbReference type="InterPro" id="IPR041542">
    <property type="entry name" value="GH43_C2"/>
</dbReference>
<sequence length="541" mass="59514">MVDTSRRDVFKMMLVGAAAAPFSLKAAAPVARGSGQGQATRWRPGIEGQRRADLGDGTYLNPIVAGDHPDPTILKDGDDYYMTFTPFQACPGLVIWHSTDLLNWAPLTAALNKPLGNVFAADLCKHAGRYFIYIPASVGDAGWSIHVIWADRIVGPWSDPIDLKIAGCIDPGHVVGEDGKRYLFVNGIRMIRLTDDGLATDGTLEHAYTPWRYPQDWVVEDFAPEGPKLLRHGGWFYLVSAVGGTAGPPTSHMVIAARSRSVHGPWENCPHNPLVRTQSVDEPWWSRGHASLVEGPGGDWWMVYHGYENGFRTLGRQTLLEPMEWTADGWFRATGGDLSRPLPKPRGGRNGPSGQALSDDFSADKFGVQWSLHHPRPDEMGRVHYRPDGLHLDASGSSPADSMPLTCLPGDRAYVAEVTLELVGQAEGGLLLFYNPKAFVGIGFSPHALKTFEYAAELAWMRSPISTSRVRIRLTNDRNVITFHYSHDGGKTWTLHGLRMEVSGIHHNVFGEFLSLRIGIYSAGEGSIVLRDFTYRAIDPG</sequence>
<comment type="caution">
    <text evidence="7">The sequence shown here is derived from an EMBL/GenBank/DDBJ whole genome shotgun (WGS) entry which is preliminary data.</text>
</comment>
<dbReference type="Proteomes" id="UP001596114">
    <property type="component" value="Unassembled WGS sequence"/>
</dbReference>
<comment type="similarity">
    <text evidence="1 4">Belongs to the glycosyl hydrolase 43 family.</text>
</comment>
<dbReference type="CDD" id="cd09002">
    <property type="entry name" value="GH43_XYL-like"/>
    <property type="match status" value="1"/>
</dbReference>
<keyword evidence="3 4" id="KW-0326">Glycosidase</keyword>
<evidence type="ECO:0000313" key="8">
    <source>
        <dbReference type="Proteomes" id="UP001596114"/>
    </source>
</evidence>
<dbReference type="EMBL" id="JBHSNF010000004">
    <property type="protein sequence ID" value="MFC5527509.1"/>
    <property type="molecule type" value="Genomic_DNA"/>
</dbReference>
<evidence type="ECO:0000259" key="6">
    <source>
        <dbReference type="Pfam" id="PF17851"/>
    </source>
</evidence>
<dbReference type="SUPFAM" id="SSF49899">
    <property type="entry name" value="Concanavalin A-like lectins/glucanases"/>
    <property type="match status" value="1"/>
</dbReference>
<evidence type="ECO:0000256" key="3">
    <source>
        <dbReference type="ARBA" id="ARBA00023295"/>
    </source>
</evidence>
<organism evidence="7 8">
    <name type="scientific">Rhodanobacter ginsengisoli</name>
    <dbReference type="NCBI Taxonomy" id="418646"/>
    <lineage>
        <taxon>Bacteria</taxon>
        <taxon>Pseudomonadati</taxon>
        <taxon>Pseudomonadota</taxon>
        <taxon>Gammaproteobacteria</taxon>
        <taxon>Lysobacterales</taxon>
        <taxon>Rhodanobacteraceae</taxon>
        <taxon>Rhodanobacter</taxon>
    </lineage>
</organism>
<dbReference type="PANTHER" id="PTHR42812:SF2">
    <property type="entry name" value="XYLOSIDASE_ARABINOSIDASE"/>
    <property type="match status" value="1"/>
</dbReference>
<protein>
    <submittedName>
        <fullName evidence="7">Family 43 glycosylhydrolase</fullName>
    </submittedName>
</protein>
<dbReference type="PANTHER" id="PTHR42812">
    <property type="entry name" value="BETA-XYLOSIDASE"/>
    <property type="match status" value="1"/>
</dbReference>